<keyword evidence="2" id="KW-1185">Reference proteome</keyword>
<name>A0A4Q0XGA0_9FLAO</name>
<dbReference type="Gene3D" id="3.40.50.1000">
    <property type="entry name" value="HAD superfamily/HAD-like"/>
    <property type="match status" value="1"/>
</dbReference>
<evidence type="ECO:0000313" key="2">
    <source>
        <dbReference type="Proteomes" id="UP000289792"/>
    </source>
</evidence>
<evidence type="ECO:0000313" key="1">
    <source>
        <dbReference type="EMBL" id="RXJ49753.1"/>
    </source>
</evidence>
<dbReference type="PANTHER" id="PTHR43611:SF3">
    <property type="entry name" value="FLAVIN MONONUCLEOTIDE HYDROLASE 1, CHLOROPLATIC"/>
    <property type="match status" value="1"/>
</dbReference>
<dbReference type="NCBIfam" id="TIGR01509">
    <property type="entry name" value="HAD-SF-IA-v3"/>
    <property type="match status" value="1"/>
</dbReference>
<accession>A0A4Q0XGA0</accession>
<gene>
    <name evidence="1" type="ORF">ESZ48_11580</name>
</gene>
<reference evidence="1 2" key="1">
    <citation type="submission" date="2019-01" db="EMBL/GenBank/DDBJ databases">
        <title>Genome sequence of the Antarctic species Gelidibacter gilvus ACAM 158(T).</title>
        <authorList>
            <person name="Bowman J.P."/>
        </authorList>
    </citation>
    <scope>NUCLEOTIDE SEQUENCE [LARGE SCALE GENOMIC DNA]</scope>
    <source>
        <strain evidence="1 2">IC158</strain>
    </source>
</reference>
<dbReference type="OrthoDB" id="9797415at2"/>
<protein>
    <submittedName>
        <fullName evidence="1">HAD family phosphatase</fullName>
    </submittedName>
</protein>
<organism evidence="1 2">
    <name type="scientific">Gelidibacter gilvus</name>
    <dbReference type="NCBI Taxonomy" id="59602"/>
    <lineage>
        <taxon>Bacteria</taxon>
        <taxon>Pseudomonadati</taxon>
        <taxon>Bacteroidota</taxon>
        <taxon>Flavobacteriia</taxon>
        <taxon>Flavobacteriales</taxon>
        <taxon>Flavobacteriaceae</taxon>
        <taxon>Gelidibacter</taxon>
    </lineage>
</organism>
<comment type="caution">
    <text evidence="1">The sequence shown here is derived from an EMBL/GenBank/DDBJ whole genome shotgun (WGS) entry which is preliminary data.</text>
</comment>
<dbReference type="InterPro" id="IPR006439">
    <property type="entry name" value="HAD-SF_hydro_IA"/>
</dbReference>
<proteinExistence type="predicted"/>
<dbReference type="SFLD" id="SFLDS00003">
    <property type="entry name" value="Haloacid_Dehalogenase"/>
    <property type="match status" value="1"/>
</dbReference>
<dbReference type="InterPro" id="IPR036412">
    <property type="entry name" value="HAD-like_sf"/>
</dbReference>
<dbReference type="CDD" id="cd02603">
    <property type="entry name" value="HAD_sEH-N_like"/>
    <property type="match status" value="1"/>
</dbReference>
<sequence length="206" mass="24169">MTDFDVSKIKVVLMDIGGVLLTNGWGHESRQKAAKVFGFDYEAMDILHHFIYNVFEIGSITLEDYLDTVVFNQSRNFTKVDFKQFMYEQSVELPEMLSWVKSWKKQTQLPVFALNNESLELNDYRISKFKLHEVFNGFFSSCYLGFRKPDPRIYQTALEITRVNPEECLYFDDRPMLVDAAKKQGIHAVLHENFENTKQILENLKI</sequence>
<dbReference type="Proteomes" id="UP000289792">
    <property type="component" value="Unassembled WGS sequence"/>
</dbReference>
<dbReference type="InterPro" id="IPR023214">
    <property type="entry name" value="HAD_sf"/>
</dbReference>
<dbReference type="PANTHER" id="PTHR43611">
    <property type="entry name" value="ALPHA-D-GLUCOSE 1-PHOSPHATE PHOSPHATASE"/>
    <property type="match status" value="1"/>
</dbReference>
<dbReference type="SUPFAM" id="SSF56784">
    <property type="entry name" value="HAD-like"/>
    <property type="match status" value="1"/>
</dbReference>
<dbReference type="InterPro" id="IPR023198">
    <property type="entry name" value="PGP-like_dom2"/>
</dbReference>
<dbReference type="AlphaFoldDB" id="A0A4Q0XGA0"/>
<dbReference type="Gene3D" id="1.10.150.240">
    <property type="entry name" value="Putative phosphatase, domain 2"/>
    <property type="match status" value="1"/>
</dbReference>
<dbReference type="SFLD" id="SFLDG01129">
    <property type="entry name" value="C1.5:_HAD__Beta-PGM__Phosphata"/>
    <property type="match status" value="1"/>
</dbReference>
<dbReference type="EMBL" id="SDDZ01000006">
    <property type="protein sequence ID" value="RXJ49753.1"/>
    <property type="molecule type" value="Genomic_DNA"/>
</dbReference>
<dbReference type="Pfam" id="PF00702">
    <property type="entry name" value="Hydrolase"/>
    <property type="match status" value="1"/>
</dbReference>